<dbReference type="EMBL" id="MW862992">
    <property type="protein sequence ID" value="QWY82829.1"/>
    <property type="molecule type" value="Genomic_DNA"/>
</dbReference>
<proteinExistence type="predicted"/>
<dbReference type="GeneID" id="77932347"/>
<dbReference type="KEGG" id="vg:77932347"/>
<gene>
    <name evidence="1" type="primary">89</name>
    <name evidence="1" type="ORF">SEA_SILENTRX_89</name>
</gene>
<sequence length="75" mass="8362">MRYVHYRVEGVGAPTLSKPTACGDLGFNVPDTDLVTCPACTSAGIYRLTHQRHREVVEALSYPKEDHPCLNNHRP</sequence>
<evidence type="ECO:0000313" key="1">
    <source>
        <dbReference type="EMBL" id="QWY82829.1"/>
    </source>
</evidence>
<dbReference type="RefSeq" id="YP_010656470.1">
    <property type="nucleotide sequence ID" value="NC_070838.1"/>
</dbReference>
<protein>
    <submittedName>
        <fullName evidence="1">Uncharacterized protein</fullName>
    </submittedName>
</protein>
<accession>A0A8F3EBL9</accession>
<keyword evidence="2" id="KW-1185">Reference proteome</keyword>
<name>A0A8F3EBL9_9CAUD</name>
<reference evidence="1" key="1">
    <citation type="submission" date="2021-04" db="EMBL/GenBank/DDBJ databases">
        <authorList>
            <person name="Edwards E.G."/>
            <person name="Siddiqui F.A."/>
            <person name="Anastasi R.E."/>
            <person name="Conroy D.J."/>
            <person name="Gerton T.J."/>
            <person name="Laizure I.E."/>
            <person name="Reynolds J.D."/>
            <person name="Ulker M."/>
            <person name="Ouellette S.K."/>
            <person name="Duggan K.O."/>
            <person name="Johnson K.C."/>
            <person name="MacLea K.S."/>
            <person name="Garlena R.A."/>
            <person name="Russell D.A."/>
            <person name="Jacobs-Sera D."/>
            <person name="Hatfull G.F."/>
        </authorList>
    </citation>
    <scope>NUCLEOTIDE SEQUENCE</scope>
</reference>
<dbReference type="Proteomes" id="UP000693725">
    <property type="component" value="Segment"/>
</dbReference>
<evidence type="ECO:0000313" key="2">
    <source>
        <dbReference type="Proteomes" id="UP000693725"/>
    </source>
</evidence>
<organism evidence="1 2">
    <name type="scientific">Arthrobacter phage SilentRX</name>
    <dbReference type="NCBI Taxonomy" id="2836091"/>
    <lineage>
        <taxon>Viruses</taxon>
        <taxon>Duplodnaviria</taxon>
        <taxon>Heunggongvirae</taxon>
        <taxon>Uroviricota</taxon>
        <taxon>Caudoviricetes</taxon>
        <taxon>Silentrexvirus</taxon>
        <taxon>Silentrexvirus silentrx</taxon>
    </lineage>
</organism>